<evidence type="ECO:0000256" key="6">
    <source>
        <dbReference type="ARBA" id="ARBA00022827"/>
    </source>
</evidence>
<keyword evidence="7 11" id="KW-0560">Oxidoreductase</keyword>
<evidence type="ECO:0000313" key="14">
    <source>
        <dbReference type="Proteomes" id="UP000559027"/>
    </source>
</evidence>
<evidence type="ECO:0000259" key="12">
    <source>
        <dbReference type="Pfam" id="PF01593"/>
    </source>
</evidence>
<dbReference type="PANTHER" id="PTHR42923:SF3">
    <property type="entry name" value="PROTOPORPHYRINOGEN OXIDASE"/>
    <property type="match status" value="1"/>
</dbReference>
<evidence type="ECO:0000256" key="4">
    <source>
        <dbReference type="ARBA" id="ARBA00012867"/>
    </source>
</evidence>
<evidence type="ECO:0000256" key="10">
    <source>
        <dbReference type="ARBA" id="ARBA00047554"/>
    </source>
</evidence>
<evidence type="ECO:0000313" key="13">
    <source>
        <dbReference type="EMBL" id="KAF5357077.1"/>
    </source>
</evidence>
<dbReference type="SUPFAM" id="SSF54373">
    <property type="entry name" value="FAD-linked reductases, C-terminal domain"/>
    <property type="match status" value="1"/>
</dbReference>
<keyword evidence="5 11" id="KW-0285">Flavoprotein</keyword>
<dbReference type="Proteomes" id="UP000559027">
    <property type="component" value="Unassembled WGS sequence"/>
</dbReference>
<dbReference type="InterPro" id="IPR050464">
    <property type="entry name" value="Zeta_carotene_desat/Oxidored"/>
</dbReference>
<keyword evidence="9 11" id="KW-0627">Porphyrin biosynthesis</keyword>
<dbReference type="AlphaFoldDB" id="A0A8H5G2D5"/>
<dbReference type="UniPathway" id="UPA00251">
    <property type="reaction ID" value="UER00324"/>
</dbReference>
<comment type="similarity">
    <text evidence="3 11">Belongs to the protoporphyrinogen/coproporphyrinogen oxidase family. Protoporphyrinogen oxidase subfamily.</text>
</comment>
<comment type="pathway">
    <text evidence="2 11">Porphyrin-containing compound metabolism; protoporphyrin-IX biosynthesis; protoporphyrin-IX from protoporphyrinogen-IX: step 1/1.</text>
</comment>
<keyword evidence="6 11" id="KW-0274">FAD</keyword>
<organism evidence="13 14">
    <name type="scientific">Leucocoprinus leucothites</name>
    <dbReference type="NCBI Taxonomy" id="201217"/>
    <lineage>
        <taxon>Eukaryota</taxon>
        <taxon>Fungi</taxon>
        <taxon>Dikarya</taxon>
        <taxon>Basidiomycota</taxon>
        <taxon>Agaricomycotina</taxon>
        <taxon>Agaricomycetes</taxon>
        <taxon>Agaricomycetidae</taxon>
        <taxon>Agaricales</taxon>
        <taxon>Agaricineae</taxon>
        <taxon>Agaricaceae</taxon>
        <taxon>Leucocoprinus</taxon>
    </lineage>
</organism>
<sequence length="557" mass="61217">MQIAVLGGGLTGLSAAFNLSYRFPKAQVLLFEKGKRLGGWAQSEFVEVQGRRILLESGPRTLRPKGAAVLELIRHLGIEDELITVSKSSSAARKRYVYIPPGQIPGVSGLNTVGPDLRSPLMRKFLWPIIRAPLRFSRLKDIKDGQDESIHSFASRILGEEMATAVGSAIIHGIYAADSRIISARSTLPFWSPKDRNKVLKDTQTDIYSDVLQPYPNVGHLGDTLKDASVYSFKSGVETLPRALEQHLERRSNVQIFRESSILNLLMRQDHTFELSYLNSHNTSASISSANPTHIVSTLPLPTFHRITQPQNTTSPSSYPTSQNITTSLSSIPHLTTNPSSTVHVLNLIFPVPPCEIHPPGFGYLIPRPKEGYPSQASDAQPGILGVVFDSCSASLQDSDEKGVQMQPEEWYTKGSHTKITVMLGGPYPLYIPPSTPSSPPFTTTTTSLPLNHTYTPTPTPIPIPHPIQIILNHLSTHLSRPSLPSPIYYRLWRNTNCIPTYAINHLDRMREMQSVLRRDVSEGGWGGRVEVVGAGVGGVSVPDCILAGRNAGLQWL</sequence>
<dbReference type="EC" id="1.3.3.4" evidence="4 11"/>
<comment type="catalytic activity">
    <reaction evidence="10 11">
        <text>protoporphyrinogen IX + 3 O2 = protoporphyrin IX + 3 H2O2</text>
        <dbReference type="Rhea" id="RHEA:25576"/>
        <dbReference type="ChEBI" id="CHEBI:15379"/>
        <dbReference type="ChEBI" id="CHEBI:16240"/>
        <dbReference type="ChEBI" id="CHEBI:57306"/>
        <dbReference type="ChEBI" id="CHEBI:57307"/>
        <dbReference type="EC" id="1.3.3.4"/>
    </reaction>
</comment>
<protein>
    <recommendedName>
        <fullName evidence="4 11">Protoporphyrinogen oxidase</fullName>
        <ecNumber evidence="4 11">1.3.3.4</ecNumber>
    </recommendedName>
</protein>
<evidence type="ECO:0000256" key="7">
    <source>
        <dbReference type="ARBA" id="ARBA00023002"/>
    </source>
</evidence>
<comment type="function">
    <text evidence="1 11">Catalyzes the 6-electron oxidation of protoporphyrinogen-IX to form protoporphyrin-IX.</text>
</comment>
<accession>A0A8H5G2D5</accession>
<keyword evidence="8 11" id="KW-0350">Heme biosynthesis</keyword>
<dbReference type="Pfam" id="PF01593">
    <property type="entry name" value="Amino_oxidase"/>
    <property type="match status" value="1"/>
</dbReference>
<evidence type="ECO:0000256" key="11">
    <source>
        <dbReference type="RuleBase" id="RU367069"/>
    </source>
</evidence>
<name>A0A8H5G2D5_9AGAR</name>
<evidence type="ECO:0000256" key="1">
    <source>
        <dbReference type="ARBA" id="ARBA00002600"/>
    </source>
</evidence>
<dbReference type="InterPro" id="IPR002937">
    <property type="entry name" value="Amino_oxidase"/>
</dbReference>
<reference evidence="13 14" key="1">
    <citation type="journal article" date="2020" name="ISME J.">
        <title>Uncovering the hidden diversity of litter-decomposition mechanisms in mushroom-forming fungi.</title>
        <authorList>
            <person name="Floudas D."/>
            <person name="Bentzer J."/>
            <person name="Ahren D."/>
            <person name="Johansson T."/>
            <person name="Persson P."/>
            <person name="Tunlid A."/>
        </authorList>
    </citation>
    <scope>NUCLEOTIDE SEQUENCE [LARGE SCALE GENOMIC DNA]</scope>
    <source>
        <strain evidence="13 14">CBS 146.42</strain>
    </source>
</reference>
<evidence type="ECO:0000256" key="9">
    <source>
        <dbReference type="ARBA" id="ARBA00023244"/>
    </source>
</evidence>
<comment type="subcellular location">
    <subcellularLocation>
        <location evidence="11">Mitochondrion inner membrane</location>
    </subcellularLocation>
</comment>
<dbReference type="PANTHER" id="PTHR42923">
    <property type="entry name" value="PROTOPORPHYRINOGEN OXIDASE"/>
    <property type="match status" value="1"/>
</dbReference>
<dbReference type="NCBIfam" id="TIGR00562">
    <property type="entry name" value="proto_IX_ox"/>
    <property type="match status" value="1"/>
</dbReference>
<keyword evidence="14" id="KW-1185">Reference proteome</keyword>
<gene>
    <name evidence="13" type="ORF">D9756_006549</name>
</gene>
<evidence type="ECO:0000256" key="8">
    <source>
        <dbReference type="ARBA" id="ARBA00023133"/>
    </source>
</evidence>
<dbReference type="InterPro" id="IPR036188">
    <property type="entry name" value="FAD/NAD-bd_sf"/>
</dbReference>
<evidence type="ECO:0000256" key="3">
    <source>
        <dbReference type="ARBA" id="ARBA00010551"/>
    </source>
</evidence>
<feature type="domain" description="Amine oxidase" evidence="12">
    <location>
        <begin position="10"/>
        <end position="305"/>
    </location>
</feature>
<dbReference type="GO" id="GO:0006782">
    <property type="term" value="P:protoporphyrinogen IX biosynthetic process"/>
    <property type="evidence" value="ECO:0007669"/>
    <property type="project" value="UniProtKB-UniRule"/>
</dbReference>
<dbReference type="InterPro" id="IPR004572">
    <property type="entry name" value="Protoporphyrinogen_oxidase"/>
</dbReference>
<dbReference type="OrthoDB" id="438553at2759"/>
<proteinExistence type="inferred from homology"/>
<evidence type="ECO:0000256" key="2">
    <source>
        <dbReference type="ARBA" id="ARBA00005073"/>
    </source>
</evidence>
<dbReference type="GO" id="GO:0004729">
    <property type="term" value="F:oxygen-dependent protoporphyrinogen oxidase activity"/>
    <property type="evidence" value="ECO:0007669"/>
    <property type="project" value="UniProtKB-UniRule"/>
</dbReference>
<dbReference type="SUPFAM" id="SSF51905">
    <property type="entry name" value="FAD/NAD(P)-binding domain"/>
    <property type="match status" value="1"/>
</dbReference>
<dbReference type="GO" id="GO:0005743">
    <property type="term" value="C:mitochondrial inner membrane"/>
    <property type="evidence" value="ECO:0007669"/>
    <property type="project" value="UniProtKB-SubCell"/>
</dbReference>
<comment type="cofactor">
    <cofactor evidence="11">
        <name>FAD</name>
        <dbReference type="ChEBI" id="CHEBI:57692"/>
    </cofactor>
    <text evidence="11">Binds 1 FAD per subunit.</text>
</comment>
<comment type="caution">
    <text evidence="13">The sequence shown here is derived from an EMBL/GenBank/DDBJ whole genome shotgun (WGS) entry which is preliminary data.</text>
</comment>
<dbReference type="Gene3D" id="3.50.50.60">
    <property type="entry name" value="FAD/NAD(P)-binding domain"/>
    <property type="match status" value="1"/>
</dbReference>
<dbReference type="EMBL" id="JAACJO010000006">
    <property type="protein sequence ID" value="KAF5357077.1"/>
    <property type="molecule type" value="Genomic_DNA"/>
</dbReference>
<evidence type="ECO:0000256" key="5">
    <source>
        <dbReference type="ARBA" id="ARBA00022630"/>
    </source>
</evidence>